<feature type="domain" description="MOSC" evidence="10">
    <location>
        <begin position="42"/>
        <end position="179"/>
    </location>
</feature>
<dbReference type="PROSITE" id="PS51384">
    <property type="entry name" value="FAD_FR"/>
    <property type="match status" value="1"/>
</dbReference>
<feature type="domain" description="2Fe-2S ferredoxin-type" evidence="9">
    <location>
        <begin position="474"/>
        <end position="556"/>
    </location>
</feature>
<keyword evidence="5" id="KW-0479">Metal-binding</keyword>
<evidence type="ECO:0000256" key="7">
    <source>
        <dbReference type="ARBA" id="ARBA00023004"/>
    </source>
</evidence>
<dbReference type="SUPFAM" id="SSF50800">
    <property type="entry name" value="PK beta-barrel domain-like"/>
    <property type="match status" value="1"/>
</dbReference>
<gene>
    <name evidence="12" type="ORF">PVAG01_04191</name>
</gene>
<name>A0ABR4PNP4_9HELO</name>
<evidence type="ECO:0000259" key="10">
    <source>
        <dbReference type="PROSITE" id="PS51340"/>
    </source>
</evidence>
<dbReference type="Gene3D" id="2.40.30.10">
    <property type="entry name" value="Translation factors"/>
    <property type="match status" value="1"/>
</dbReference>
<keyword evidence="7" id="KW-0408">Iron</keyword>
<dbReference type="Pfam" id="PF03473">
    <property type="entry name" value="MOSC"/>
    <property type="match status" value="1"/>
</dbReference>
<keyword evidence="4" id="KW-0001">2Fe-2S</keyword>
<dbReference type="SUPFAM" id="SSF63380">
    <property type="entry name" value="Riboflavin synthase domain-like"/>
    <property type="match status" value="1"/>
</dbReference>
<sequence>MAIQDQTNIPPVTFSRDVIRQIRTGRVKSCLGIPDRSAIFKTPRFEPVKVGHLGCEGDERAFIKHIGPDNALMHYPSKYYELWKAEYPQNAHLFTVGAFGENLVSDVADEKVLCIGDILRLGDEVVVQVSHPRQPCYKLNHRFEMKDMSLLCQTTGRTGWYYRVLTEGYIKPGDELVLMERKYPQWSLANVQRYLNEEPYRRDEAVMVEFSQMPELSTEVREIFGNRAKKIFKNDNLRLQGGTDAAFKWHQYRLVKRRKETPRISSFTLEAVEKQDNPAKAQPGSHIRVKLGADQKLVRAYSIVDGDANCFTLGISLDPGTSRGGSQYFHDNVKVDNILICGEIRSDFPLIEQADEHIFIAGGIGITAFIASAKKLKEEGMQYHLYYAVRSEAETAFKEELDQFGSDVSILNGSQGQRLDLEKIIGKARNTSHIYVCGPERLLEGTKKVAQAFNFPESNVHSEAFTIATSGDPFSVELEESQKVLQVSSEQTLLDVLRDAGFDVPSTCEVGNCGTCKVSVKKGRVEHRGTGLLDSEKEGCMLSCVSRGIGSITLDM</sequence>
<evidence type="ECO:0000313" key="12">
    <source>
        <dbReference type="EMBL" id="KAL3424910.1"/>
    </source>
</evidence>
<evidence type="ECO:0000259" key="9">
    <source>
        <dbReference type="PROSITE" id="PS51085"/>
    </source>
</evidence>
<keyword evidence="3" id="KW-0288">FMN</keyword>
<comment type="cofactor">
    <cofactor evidence="1">
        <name>FMN</name>
        <dbReference type="ChEBI" id="CHEBI:58210"/>
    </cofactor>
</comment>
<evidence type="ECO:0000256" key="4">
    <source>
        <dbReference type="ARBA" id="ARBA00022714"/>
    </source>
</evidence>
<evidence type="ECO:0000256" key="1">
    <source>
        <dbReference type="ARBA" id="ARBA00001917"/>
    </source>
</evidence>
<dbReference type="Pfam" id="PF22290">
    <property type="entry name" value="DmmA-like_N"/>
    <property type="match status" value="1"/>
</dbReference>
<dbReference type="PANTHER" id="PTHR30212">
    <property type="entry name" value="PROTEIN YIIM"/>
    <property type="match status" value="1"/>
</dbReference>
<evidence type="ECO:0000259" key="11">
    <source>
        <dbReference type="PROSITE" id="PS51384"/>
    </source>
</evidence>
<dbReference type="Gene3D" id="2.40.33.20">
    <property type="entry name" value="PK beta-barrel domain-like"/>
    <property type="match status" value="1"/>
</dbReference>
<keyword evidence="8" id="KW-0411">Iron-sulfur</keyword>
<reference evidence="12 13" key="1">
    <citation type="submission" date="2024-06" db="EMBL/GenBank/DDBJ databases">
        <title>Complete genome of Phlyctema vagabunda strain 19-DSS-EL-015.</title>
        <authorList>
            <person name="Fiorenzani C."/>
        </authorList>
    </citation>
    <scope>NUCLEOTIDE SEQUENCE [LARGE SCALE GENOMIC DNA]</scope>
    <source>
        <strain evidence="12 13">19-DSS-EL-015</strain>
    </source>
</reference>
<keyword evidence="13" id="KW-1185">Reference proteome</keyword>
<evidence type="ECO:0000256" key="8">
    <source>
        <dbReference type="ARBA" id="ARBA00023014"/>
    </source>
</evidence>
<dbReference type="PROSITE" id="PS51085">
    <property type="entry name" value="2FE2S_FER_2"/>
    <property type="match status" value="1"/>
</dbReference>
<proteinExistence type="predicted"/>
<dbReference type="InterPro" id="IPR036010">
    <property type="entry name" value="2Fe-2S_ferredoxin-like_sf"/>
</dbReference>
<dbReference type="InterPro" id="IPR017927">
    <property type="entry name" value="FAD-bd_FR_type"/>
</dbReference>
<organism evidence="12 13">
    <name type="scientific">Phlyctema vagabunda</name>
    <dbReference type="NCBI Taxonomy" id="108571"/>
    <lineage>
        <taxon>Eukaryota</taxon>
        <taxon>Fungi</taxon>
        <taxon>Dikarya</taxon>
        <taxon>Ascomycota</taxon>
        <taxon>Pezizomycotina</taxon>
        <taxon>Leotiomycetes</taxon>
        <taxon>Helotiales</taxon>
        <taxon>Dermateaceae</taxon>
        <taxon>Phlyctema</taxon>
    </lineage>
</organism>
<dbReference type="Proteomes" id="UP001629113">
    <property type="component" value="Unassembled WGS sequence"/>
</dbReference>
<dbReference type="EMBL" id="JBFCZG010000003">
    <property type="protein sequence ID" value="KAL3424910.1"/>
    <property type="molecule type" value="Genomic_DNA"/>
</dbReference>
<dbReference type="InterPro" id="IPR001041">
    <property type="entry name" value="2Fe-2S_ferredoxin-type"/>
</dbReference>
<dbReference type="Gene3D" id="3.10.20.30">
    <property type="match status" value="1"/>
</dbReference>
<protein>
    <submittedName>
        <fullName evidence="12">MOSC domain-containing protein</fullName>
    </submittedName>
</protein>
<dbReference type="InterPro" id="IPR005302">
    <property type="entry name" value="MoCF_Sase_C"/>
</dbReference>
<dbReference type="InterPro" id="IPR017938">
    <property type="entry name" value="Riboflavin_synthase-like_b-brl"/>
</dbReference>
<dbReference type="InterPro" id="IPR011037">
    <property type="entry name" value="Pyrv_Knase-like_insert_dom_sf"/>
</dbReference>
<dbReference type="InterPro" id="IPR052353">
    <property type="entry name" value="Benzoxazolinone_Detox_Enz"/>
</dbReference>
<accession>A0ABR4PNP4</accession>
<keyword evidence="2" id="KW-0285">Flavoprotein</keyword>
<dbReference type="Gene3D" id="3.40.50.80">
    <property type="entry name" value="Nucleotide-binding domain of ferredoxin-NADP reductase (FNR) module"/>
    <property type="match status" value="1"/>
</dbReference>
<dbReference type="SUPFAM" id="SSF54292">
    <property type="entry name" value="2Fe-2S ferredoxin-like"/>
    <property type="match status" value="1"/>
</dbReference>
<dbReference type="InterPro" id="IPR039261">
    <property type="entry name" value="FNR_nucleotide-bd"/>
</dbReference>
<evidence type="ECO:0000256" key="5">
    <source>
        <dbReference type="ARBA" id="ARBA00022723"/>
    </source>
</evidence>
<dbReference type="PANTHER" id="PTHR30212:SF2">
    <property type="entry name" value="PROTEIN YIIM"/>
    <property type="match status" value="1"/>
</dbReference>
<feature type="domain" description="FAD-binding FR-type" evidence="11">
    <location>
        <begin position="247"/>
        <end position="351"/>
    </location>
</feature>
<dbReference type="CDD" id="cd00207">
    <property type="entry name" value="fer2"/>
    <property type="match status" value="1"/>
</dbReference>
<evidence type="ECO:0000256" key="6">
    <source>
        <dbReference type="ARBA" id="ARBA00023002"/>
    </source>
</evidence>
<evidence type="ECO:0000313" key="13">
    <source>
        <dbReference type="Proteomes" id="UP001629113"/>
    </source>
</evidence>
<dbReference type="PROSITE" id="PS51340">
    <property type="entry name" value="MOSC"/>
    <property type="match status" value="1"/>
</dbReference>
<dbReference type="PROSITE" id="PS00197">
    <property type="entry name" value="2FE2S_FER_1"/>
    <property type="match status" value="1"/>
</dbReference>
<evidence type="ECO:0000256" key="2">
    <source>
        <dbReference type="ARBA" id="ARBA00022630"/>
    </source>
</evidence>
<keyword evidence="6" id="KW-0560">Oxidoreductase</keyword>
<dbReference type="SUPFAM" id="SSF52343">
    <property type="entry name" value="Ferredoxin reductase-like, C-terminal NADP-linked domain"/>
    <property type="match status" value="1"/>
</dbReference>
<dbReference type="InterPro" id="IPR006058">
    <property type="entry name" value="2Fe2S_fd_BS"/>
</dbReference>
<evidence type="ECO:0000256" key="3">
    <source>
        <dbReference type="ARBA" id="ARBA00022643"/>
    </source>
</evidence>
<dbReference type="Pfam" id="PF00111">
    <property type="entry name" value="Fer2"/>
    <property type="match status" value="1"/>
</dbReference>
<dbReference type="InterPro" id="IPR012675">
    <property type="entry name" value="Beta-grasp_dom_sf"/>
</dbReference>
<dbReference type="CDD" id="cd06185">
    <property type="entry name" value="PDR_like"/>
    <property type="match status" value="1"/>
</dbReference>
<dbReference type="PRINTS" id="PR00409">
    <property type="entry name" value="PHDIOXRDTASE"/>
</dbReference>
<comment type="caution">
    <text evidence="12">The sequence shown here is derived from an EMBL/GenBank/DDBJ whole genome shotgun (WGS) entry which is preliminary data.</text>
</comment>
<dbReference type="InterPro" id="IPR054582">
    <property type="entry name" value="DmmA-like_N"/>
</dbReference>